<evidence type="ECO:0000313" key="3">
    <source>
        <dbReference type="Proteomes" id="UP000249739"/>
    </source>
</evidence>
<reference evidence="2 3" key="1">
    <citation type="submission" date="2017-08" db="EMBL/GenBank/DDBJ databases">
        <title>Infants hospitalized years apart are colonized by the same room-sourced microbial strains.</title>
        <authorList>
            <person name="Brooks B."/>
            <person name="Olm M.R."/>
            <person name="Firek B.A."/>
            <person name="Baker R."/>
            <person name="Thomas B.C."/>
            <person name="Morowitz M.J."/>
            <person name="Banfield J.F."/>
        </authorList>
    </citation>
    <scope>NUCLEOTIDE SEQUENCE [LARGE SCALE GENOMIC DNA]</scope>
    <source>
        <strain evidence="2">S2_006_000_R2_64</strain>
    </source>
</reference>
<feature type="region of interest" description="Disordered" evidence="1">
    <location>
        <begin position="72"/>
        <end position="93"/>
    </location>
</feature>
<organism evidence="2 3">
    <name type="scientific">Micavibrio aeruginosavorus</name>
    <dbReference type="NCBI Taxonomy" id="349221"/>
    <lineage>
        <taxon>Bacteria</taxon>
        <taxon>Pseudomonadati</taxon>
        <taxon>Bdellovibrionota</taxon>
        <taxon>Bdellovibrionia</taxon>
        <taxon>Bdellovibrionales</taxon>
        <taxon>Pseudobdellovibrionaceae</taxon>
        <taxon>Micavibrio</taxon>
    </lineage>
</organism>
<dbReference type="Proteomes" id="UP000249739">
    <property type="component" value="Unassembled WGS sequence"/>
</dbReference>
<proteinExistence type="predicted"/>
<comment type="caution">
    <text evidence="2">The sequence shown here is derived from an EMBL/GenBank/DDBJ whole genome shotgun (WGS) entry which is preliminary data.</text>
</comment>
<dbReference type="EMBL" id="QFOT01000016">
    <property type="protein sequence ID" value="PZP56742.1"/>
    <property type="molecule type" value="Genomic_DNA"/>
</dbReference>
<protein>
    <submittedName>
        <fullName evidence="2">Uncharacterized protein</fullName>
    </submittedName>
</protein>
<dbReference type="AlphaFoldDB" id="A0A2W5HM63"/>
<evidence type="ECO:0000256" key="1">
    <source>
        <dbReference type="SAM" id="MobiDB-lite"/>
    </source>
</evidence>
<sequence length="93" mass="9842">MSEKYNVQQDPEVGMPVSSLLGGKALLICSPATSPSQEAQIRNGLNNQGIELPKPDRMSVEFGCRVVAEQATKPEIAQPQPAMPSPQLAAATP</sequence>
<gene>
    <name evidence="2" type="ORF">DI586_02635</name>
</gene>
<evidence type="ECO:0000313" key="2">
    <source>
        <dbReference type="EMBL" id="PZP56742.1"/>
    </source>
</evidence>
<name>A0A2W5HM63_9BACT</name>
<accession>A0A2W5HM63</accession>